<dbReference type="CDD" id="cd14738">
    <property type="entry name" value="PAAR_2"/>
    <property type="match status" value="1"/>
</dbReference>
<dbReference type="KEGG" id="srho:HH216_19160"/>
<sequence length="96" mass="9229">MPPAARLTDMHTCPMSTGPVPHVGGPIVGPGSPMVLISGLPAARVGDSLVCVGPPDSIIKGSATVLIGGAPAARMGDSTAHGGVIILGCPTVIIGG</sequence>
<gene>
    <name evidence="1" type="ORF">HH216_19160</name>
</gene>
<dbReference type="Gene3D" id="2.60.200.60">
    <property type="match status" value="2"/>
</dbReference>
<proteinExistence type="predicted"/>
<evidence type="ECO:0000313" key="2">
    <source>
        <dbReference type="Proteomes" id="UP000501128"/>
    </source>
</evidence>
<reference evidence="1 2" key="1">
    <citation type="submission" date="2020-04" db="EMBL/GenBank/DDBJ databases">
        <title>Genome sequencing of novel species.</title>
        <authorList>
            <person name="Heo J."/>
            <person name="Kim S.-J."/>
            <person name="Kim J.-S."/>
            <person name="Hong S.-B."/>
            <person name="Kwon S.-W."/>
        </authorList>
    </citation>
    <scope>NUCLEOTIDE SEQUENCE [LARGE SCALE GENOMIC DNA]</scope>
    <source>
        <strain evidence="1 2">CJU-R4</strain>
    </source>
</reference>
<dbReference type="Pfam" id="PF05488">
    <property type="entry name" value="PAAR_motif"/>
    <property type="match status" value="1"/>
</dbReference>
<accession>A0A7L5DQ91</accession>
<dbReference type="RefSeq" id="WP_169552264.1">
    <property type="nucleotide sequence ID" value="NZ_CP051677.1"/>
</dbReference>
<protein>
    <submittedName>
        <fullName evidence="1">Type VI secretion protein</fullName>
    </submittedName>
</protein>
<name>A0A7L5DQ91_9BACT</name>
<dbReference type="Proteomes" id="UP000501128">
    <property type="component" value="Chromosome"/>
</dbReference>
<evidence type="ECO:0000313" key="1">
    <source>
        <dbReference type="EMBL" id="QJD80305.1"/>
    </source>
</evidence>
<dbReference type="AlphaFoldDB" id="A0A7L5DQ91"/>
<keyword evidence="2" id="KW-1185">Reference proteome</keyword>
<dbReference type="InterPro" id="IPR008727">
    <property type="entry name" value="PAAR_motif"/>
</dbReference>
<organism evidence="1 2">
    <name type="scientific">Spirosoma rhododendri</name>
    <dbReference type="NCBI Taxonomy" id="2728024"/>
    <lineage>
        <taxon>Bacteria</taxon>
        <taxon>Pseudomonadati</taxon>
        <taxon>Bacteroidota</taxon>
        <taxon>Cytophagia</taxon>
        <taxon>Cytophagales</taxon>
        <taxon>Cytophagaceae</taxon>
        <taxon>Spirosoma</taxon>
    </lineage>
</organism>
<dbReference type="EMBL" id="CP051677">
    <property type="protein sequence ID" value="QJD80305.1"/>
    <property type="molecule type" value="Genomic_DNA"/>
</dbReference>